<reference evidence="4" key="1">
    <citation type="submission" date="2021-03" db="EMBL/GenBank/DDBJ databases">
        <title>Revisited historic fungal species revealed as producer of novel bioactive compounds through whole genome sequencing and comparative genomics.</title>
        <authorList>
            <person name="Vignolle G.A."/>
            <person name="Hochenegger N."/>
            <person name="Mach R.L."/>
            <person name="Mach-Aigner A.R."/>
            <person name="Javad Rahimi M."/>
            <person name="Salim K.A."/>
            <person name="Chan C.M."/>
            <person name="Lim L.B.L."/>
            <person name="Cai F."/>
            <person name="Druzhinina I.S."/>
            <person name="U'Ren J.M."/>
            <person name="Derntl C."/>
        </authorList>
    </citation>
    <scope>NUCLEOTIDE SEQUENCE</scope>
    <source>
        <strain evidence="4">TUCIM 5799</strain>
    </source>
</reference>
<dbReference type="SUPFAM" id="SSF57701">
    <property type="entry name" value="Zn2/Cys6 DNA-binding domain"/>
    <property type="match status" value="1"/>
</dbReference>
<protein>
    <recommendedName>
        <fullName evidence="3">Zn(2)-C6 fungal-type domain-containing protein</fullName>
    </recommendedName>
</protein>
<dbReference type="PANTHER" id="PTHR37534:SF23">
    <property type="entry name" value="ZN(II)2CYS6 TRANSCRIPTION FACTOR (EUROFUNG)"/>
    <property type="match status" value="1"/>
</dbReference>
<gene>
    <name evidence="4" type="ORF">JX265_011376</name>
</gene>
<feature type="compositionally biased region" description="Basic and acidic residues" evidence="2">
    <location>
        <begin position="14"/>
        <end position="31"/>
    </location>
</feature>
<dbReference type="AlphaFoldDB" id="A0A9P9WCG5"/>
<dbReference type="CDD" id="cd00067">
    <property type="entry name" value="GAL4"/>
    <property type="match status" value="1"/>
</dbReference>
<evidence type="ECO:0000313" key="4">
    <source>
        <dbReference type="EMBL" id="KAI1856735.1"/>
    </source>
</evidence>
<dbReference type="Pfam" id="PF00172">
    <property type="entry name" value="Zn_clus"/>
    <property type="match status" value="1"/>
</dbReference>
<comment type="caution">
    <text evidence="4">The sequence shown here is derived from an EMBL/GenBank/DDBJ whole genome shotgun (WGS) entry which is preliminary data.</text>
</comment>
<feature type="domain" description="Zn(2)-C6 fungal-type" evidence="3">
    <location>
        <begin position="43"/>
        <end position="71"/>
    </location>
</feature>
<dbReference type="GO" id="GO:0045944">
    <property type="term" value="P:positive regulation of transcription by RNA polymerase II"/>
    <property type="evidence" value="ECO:0007669"/>
    <property type="project" value="TreeGrafter"/>
</dbReference>
<dbReference type="InterPro" id="IPR001138">
    <property type="entry name" value="Zn2Cys6_DnaBD"/>
</dbReference>
<dbReference type="GO" id="GO:0008270">
    <property type="term" value="F:zinc ion binding"/>
    <property type="evidence" value="ECO:0007669"/>
    <property type="project" value="InterPro"/>
</dbReference>
<evidence type="ECO:0000256" key="2">
    <source>
        <dbReference type="SAM" id="MobiDB-lite"/>
    </source>
</evidence>
<dbReference type="Proteomes" id="UP000829685">
    <property type="component" value="Unassembled WGS sequence"/>
</dbReference>
<dbReference type="EMBL" id="JAFIMR010000042">
    <property type="protein sequence ID" value="KAI1856735.1"/>
    <property type="molecule type" value="Genomic_DNA"/>
</dbReference>
<dbReference type="PANTHER" id="PTHR37534">
    <property type="entry name" value="TRANSCRIPTIONAL ACTIVATOR PROTEIN UGA3"/>
    <property type="match status" value="1"/>
</dbReference>
<dbReference type="Gene3D" id="4.10.240.10">
    <property type="entry name" value="Zn(2)-C6 fungal-type DNA-binding domain"/>
    <property type="match status" value="1"/>
</dbReference>
<evidence type="ECO:0000256" key="1">
    <source>
        <dbReference type="ARBA" id="ARBA00023242"/>
    </source>
</evidence>
<evidence type="ECO:0000313" key="5">
    <source>
        <dbReference type="Proteomes" id="UP000829685"/>
    </source>
</evidence>
<sequence length="808" mass="90700">MESAEAAPEASRSQSDETSHSKERGDEDPASKKAAIRKRTKTGCLTCRKRRIKCDEARPTCANCIKSKRQCEGYNQRVIFKDPLGAFSPFGPLVYPQPSPQALVREQQLSAAQQKSASQTLPIIAPKPPPPGYIPGAVASYSPPFHGEGAHGPSPPLDYDPNLFGVPPASTSSKFTFFPPETVDGYSQSQWKQIQQPEEPQLDLNHLPPQAAVEFLSDGPATQPDHDQAFEVVKGKAPEGGNVQLHPEPEPRQWVSSLYDDDAEMGDSDDDDNGVLAKTREVELGLIVSQRLQDRYDATGLQPRTFAYHSDHTLATYEPGPANSPLNDKQIASVFWHFVNVTAPSISMYERHPFDGTSYFHGPQVKSRQHIWTSRNVGRPSKKTQPSNLAAILLLAFYEVWNSDHGKWCKHLLGGRWIIKDIPFPEMTRSMMDIKRRLRKKKEEAILQQQQQQQQQMQFDDFGPMSAFGVYDHLEPQPDPLQGERDPLYSDWDCIDVSLLNTITGRHITYDELGLVPKEHSAYPRVRGEVTDKDIDTYETMSDLYWWYCKQDVYQSILGGTKLFLEYDRWTQCPPRAPMGRSDAIYGTYDHLILLLGRLSNFQARDLSRKRRVLRAKGTFGPNGAPPGTFPGMMPASNRVPMPRGFSPPRDEGSSPQSDSSEEQELETLTAAAHREWEGINIAFEAFKNHLGPDFEPLDQDLHPMSMSPFGPALRYRTYSIAGIWMNYLMGKIILRRCHPELPPVAMMAAPMTARETMPHALELARIAHGLEEHLSIIQEVSTFISAALIESAFCLAHTVWAVIGVDK</sequence>
<proteinExistence type="predicted"/>
<keyword evidence="1" id="KW-0539">Nucleus</keyword>
<name>A0A9P9WCG5_9PEZI</name>
<evidence type="ECO:0000259" key="3">
    <source>
        <dbReference type="PROSITE" id="PS50048"/>
    </source>
</evidence>
<feature type="region of interest" description="Disordered" evidence="2">
    <location>
        <begin position="617"/>
        <end position="668"/>
    </location>
</feature>
<feature type="compositionally biased region" description="Low complexity" evidence="2">
    <location>
        <begin position="1"/>
        <end position="13"/>
    </location>
</feature>
<keyword evidence="5" id="KW-1185">Reference proteome</keyword>
<dbReference type="PROSITE" id="PS00463">
    <property type="entry name" value="ZN2_CY6_FUNGAL_1"/>
    <property type="match status" value="1"/>
</dbReference>
<accession>A0A9P9WCG5</accession>
<dbReference type="InterPro" id="IPR036864">
    <property type="entry name" value="Zn2-C6_fun-type_DNA-bd_sf"/>
</dbReference>
<feature type="region of interest" description="Disordered" evidence="2">
    <location>
        <begin position="1"/>
        <end position="37"/>
    </location>
</feature>
<dbReference type="PROSITE" id="PS50048">
    <property type="entry name" value="ZN2_CY6_FUNGAL_2"/>
    <property type="match status" value="1"/>
</dbReference>
<dbReference type="GO" id="GO:0000976">
    <property type="term" value="F:transcription cis-regulatory region binding"/>
    <property type="evidence" value="ECO:0007669"/>
    <property type="project" value="TreeGrafter"/>
</dbReference>
<organism evidence="4 5">
    <name type="scientific">Neoarthrinium moseri</name>
    <dbReference type="NCBI Taxonomy" id="1658444"/>
    <lineage>
        <taxon>Eukaryota</taxon>
        <taxon>Fungi</taxon>
        <taxon>Dikarya</taxon>
        <taxon>Ascomycota</taxon>
        <taxon>Pezizomycotina</taxon>
        <taxon>Sordariomycetes</taxon>
        <taxon>Xylariomycetidae</taxon>
        <taxon>Amphisphaeriales</taxon>
        <taxon>Apiosporaceae</taxon>
        <taxon>Neoarthrinium</taxon>
    </lineage>
</organism>
<dbReference type="GO" id="GO:0000981">
    <property type="term" value="F:DNA-binding transcription factor activity, RNA polymerase II-specific"/>
    <property type="evidence" value="ECO:0007669"/>
    <property type="project" value="InterPro"/>
</dbReference>
<dbReference type="SMART" id="SM00066">
    <property type="entry name" value="GAL4"/>
    <property type="match status" value="1"/>
</dbReference>
<dbReference type="GO" id="GO:0005634">
    <property type="term" value="C:nucleus"/>
    <property type="evidence" value="ECO:0007669"/>
    <property type="project" value="TreeGrafter"/>
</dbReference>